<accession>A0A0A7W6Y5</accession>
<name>A0A0A7W6Y5_PASMD</name>
<evidence type="ECO:0000313" key="2">
    <source>
        <dbReference type="EMBL" id="AJB29545.1"/>
    </source>
</evidence>
<organism evidence="2">
    <name type="scientific">Pasteurella multocida</name>
    <dbReference type="NCBI Taxonomy" id="747"/>
    <lineage>
        <taxon>Bacteria</taxon>
        <taxon>Pseudomonadati</taxon>
        <taxon>Pseudomonadota</taxon>
        <taxon>Gammaproteobacteria</taxon>
        <taxon>Pasteurellales</taxon>
        <taxon>Pasteurellaceae</taxon>
        <taxon>Pasteurella</taxon>
    </lineage>
</organism>
<evidence type="ECO:0000259" key="1">
    <source>
        <dbReference type="Pfam" id="PF00535"/>
    </source>
</evidence>
<reference evidence="2" key="1">
    <citation type="submission" date="2014-10" db="EMBL/GenBank/DDBJ databases">
        <authorList>
            <person name="Yang Z."/>
            <person name="Wang Y."/>
            <person name="Yao X."/>
            <person name="Liu C."/>
            <person name="Ren R."/>
        </authorList>
    </citation>
    <scope>NUCLEOTIDE SEQUENCE</scope>
    <source>
        <strain evidence="2">HaiNGoosePm2012</strain>
    </source>
</reference>
<proteinExistence type="predicted"/>
<dbReference type="InterPro" id="IPR001173">
    <property type="entry name" value="Glyco_trans_2-like"/>
</dbReference>
<dbReference type="Pfam" id="PF00535">
    <property type="entry name" value="Glycos_transf_2"/>
    <property type="match status" value="2"/>
</dbReference>
<dbReference type="InterPro" id="IPR029044">
    <property type="entry name" value="Nucleotide-diphossugar_trans"/>
</dbReference>
<protein>
    <submittedName>
        <fullName evidence="2">Glycosyl transferase</fullName>
    </submittedName>
</protein>
<dbReference type="EMBL" id="KP036621">
    <property type="protein sequence ID" value="AJB29545.1"/>
    <property type="molecule type" value="Genomic_DNA"/>
</dbReference>
<dbReference type="PANTHER" id="PTHR43685">
    <property type="entry name" value="GLYCOSYLTRANSFERASE"/>
    <property type="match status" value="1"/>
</dbReference>
<dbReference type="GO" id="GO:0016740">
    <property type="term" value="F:transferase activity"/>
    <property type="evidence" value="ECO:0007669"/>
    <property type="project" value="UniProtKB-KW"/>
</dbReference>
<feature type="domain" description="Glycosyltransferase 2-like" evidence="1">
    <location>
        <begin position="161"/>
        <end position="281"/>
    </location>
</feature>
<dbReference type="PANTHER" id="PTHR43685:SF11">
    <property type="entry name" value="GLYCOSYLTRANSFERASE TAGX-RELATED"/>
    <property type="match status" value="1"/>
</dbReference>
<sequence length="972" mass="111873">MNTLSQAIKAYNSNDYQLALKLFEKSAEIYGRKIVEFQITKCKEKLSAHPSVNSAHLSVNKEEKVNVCDSPLDIATQLLLSNVKKLVLSDSEKNTLKNKWKLLTEKKSENAEVRAVALVPKDFPKDLVLAPLPDHVNDFTWYKKRKKRLGIKPEHQHVGLSIIVTTFNRPAILSITFACLVNQKTHYPFEVIVTDDGSQEDLSPIIRQYENKLDIRYVRQKDNGFQASAARNMGLRLAKYDFIGLLDCDMAPNPLWVHSYVAELLEDDDLTIIGPRKYIDTQHIDPKDFLNNASLLESLPEVKTNNSVAAKGEGTVSLDWRLEQFEKTENLRLSDSPFRFFAAGNVAFAKKWLNKSGFFDEEFNHWGGEDVEFGYRLFRYGSFFKTIDGIMAYHQEPPGKENETDREAGKNITLDIMREKVPYIYRKLLPIEDSHINRVPLVSIYIPAYNCANYIQRCVDSALNQTVVDLEVCICNDGSTDNTLEVINKLYGNNPRVRIMSKPNGGIASASNAAVSFAKGYYIGQLDSDDYLEPDAVELCLKEFLKDKTLACVYTTNRNVNPDGSLIANGYNWPEFSREKLTTAMIAHHFRMFTIRAWHLTDGFNEKIENAVDYDMFLKLSEVGKFKHLNKICYNRVLHGDNTSIKKLGIQKKNHFVVVNQSLNRQGITYYNYDEFDDLDESRKYIFNKTAEYQEEIDILKDIKIIQNKDAKIAVSIFYPNTLNGLVKKLNNIIEYNKNIFVIVLHVDKNHLTPDIKKEILAFYHKHQVNILLNNDISYYTSNRLIKTEAHLSNINKLSQLNLNCEYIIFDNHDSLFVKNDSYAYMKKYDVGMNFSALTHDWIEKINAHPPFKKLIKTYFNDNDLKSMNVKGASQGMFMTYALAHELLTIIKEVITSCQSIDSVPEYNTEDIWFQFALLILEKKTGHVFNKTSTLTYMPWERKLQWTNEQIESAKRGENIPVNKFIINSITL</sequence>
<dbReference type="InterPro" id="IPR050834">
    <property type="entry name" value="Glycosyltransf_2"/>
</dbReference>
<dbReference type="SUPFAM" id="SSF53448">
    <property type="entry name" value="Nucleotide-diphospho-sugar transferases"/>
    <property type="match status" value="2"/>
</dbReference>
<feature type="domain" description="Glycosyltransferase 2-like" evidence="1">
    <location>
        <begin position="443"/>
        <end position="590"/>
    </location>
</feature>
<gene>
    <name evidence="2" type="primary">hyaD</name>
</gene>
<dbReference type="Gene3D" id="3.90.550.10">
    <property type="entry name" value="Spore Coat Polysaccharide Biosynthesis Protein SpsA, Chain A"/>
    <property type="match status" value="2"/>
</dbReference>
<keyword evidence="2" id="KW-0808">Transferase</keyword>
<dbReference type="AlphaFoldDB" id="A0A0A7W6Y5"/>